<dbReference type="SUPFAM" id="SSF48452">
    <property type="entry name" value="TPR-like"/>
    <property type="match status" value="1"/>
</dbReference>
<dbReference type="InterPro" id="IPR019734">
    <property type="entry name" value="TPR_rpt"/>
</dbReference>
<dbReference type="InterPro" id="IPR046341">
    <property type="entry name" value="SET_dom_sf"/>
</dbReference>
<dbReference type="Gene3D" id="6.10.140.2220">
    <property type="match status" value="3"/>
</dbReference>
<dbReference type="InterPro" id="IPR001214">
    <property type="entry name" value="SET_dom"/>
</dbReference>
<dbReference type="GO" id="GO:0008276">
    <property type="term" value="F:protein methyltransferase activity"/>
    <property type="evidence" value="ECO:0007669"/>
    <property type="project" value="UniProtKB-ARBA"/>
</dbReference>
<dbReference type="SMART" id="SM00028">
    <property type="entry name" value="TPR"/>
    <property type="match status" value="5"/>
</dbReference>
<feature type="domain" description="SET" evidence="11">
    <location>
        <begin position="1202"/>
        <end position="1462"/>
    </location>
</feature>
<feature type="domain" description="SET" evidence="11">
    <location>
        <begin position="176"/>
        <end position="440"/>
    </location>
</feature>
<dbReference type="CDD" id="cd10536">
    <property type="entry name" value="SET_SMYD4"/>
    <property type="match status" value="2"/>
</dbReference>
<dbReference type="PANTHER" id="PTHR46165:SF6">
    <property type="entry name" value="SET AND MYND DOMAIN-CONTAINING PROTEIN 4-LIKE PROTEIN"/>
    <property type="match status" value="1"/>
</dbReference>
<dbReference type="GO" id="GO:0005634">
    <property type="term" value="C:nucleus"/>
    <property type="evidence" value="ECO:0007669"/>
    <property type="project" value="TreeGrafter"/>
</dbReference>
<proteinExistence type="predicted"/>
<name>A0A482VN56_ASBVE</name>
<dbReference type="Pfam" id="PF00856">
    <property type="entry name" value="SET"/>
    <property type="match status" value="3"/>
</dbReference>
<dbReference type="STRING" id="1661398.A0A482VN56"/>
<dbReference type="Gene3D" id="2.170.270.10">
    <property type="entry name" value="SET domain"/>
    <property type="match status" value="3"/>
</dbReference>
<evidence type="ECO:0000256" key="10">
    <source>
        <dbReference type="PROSITE-ProRule" id="PRU00134"/>
    </source>
</evidence>
<dbReference type="InterPro" id="IPR002893">
    <property type="entry name" value="Znf_MYND"/>
</dbReference>
<evidence type="ECO:0000256" key="5">
    <source>
        <dbReference type="ARBA" id="ARBA00022771"/>
    </source>
</evidence>
<feature type="domain" description="SET" evidence="11">
    <location>
        <begin position="720"/>
        <end position="978"/>
    </location>
</feature>
<evidence type="ECO:0000256" key="7">
    <source>
        <dbReference type="ARBA" id="ARBA00093423"/>
    </source>
</evidence>
<keyword evidence="5 10" id="KW-0863">Zinc-finger</keyword>
<evidence type="ECO:0000256" key="4">
    <source>
        <dbReference type="ARBA" id="ARBA00022723"/>
    </source>
</evidence>
<dbReference type="SUPFAM" id="SSF144232">
    <property type="entry name" value="HIT/MYND zinc finger-like"/>
    <property type="match status" value="1"/>
</dbReference>
<dbReference type="GO" id="GO:0008270">
    <property type="term" value="F:zinc ion binding"/>
    <property type="evidence" value="ECO:0007669"/>
    <property type="project" value="UniProtKB-KW"/>
</dbReference>
<dbReference type="InterPro" id="IPR011990">
    <property type="entry name" value="TPR-like_helical_dom_sf"/>
</dbReference>
<dbReference type="GO" id="GO:0042826">
    <property type="term" value="F:histone deacetylase binding"/>
    <property type="evidence" value="ECO:0007669"/>
    <property type="project" value="TreeGrafter"/>
</dbReference>
<accession>A0A482VN56</accession>
<keyword evidence="14" id="KW-1185">Reference proteome</keyword>
<dbReference type="EMBL" id="QDEB01080734">
    <property type="protein sequence ID" value="RZC34371.1"/>
    <property type="molecule type" value="Genomic_DNA"/>
</dbReference>
<evidence type="ECO:0000313" key="13">
    <source>
        <dbReference type="EMBL" id="RZC34371.1"/>
    </source>
</evidence>
<dbReference type="OrthoDB" id="5945798at2759"/>
<evidence type="ECO:0000259" key="11">
    <source>
        <dbReference type="PROSITE" id="PS50280"/>
    </source>
</evidence>
<dbReference type="GO" id="GO:0005737">
    <property type="term" value="C:cytoplasm"/>
    <property type="evidence" value="ECO:0007669"/>
    <property type="project" value="TreeGrafter"/>
</dbReference>
<evidence type="ECO:0000256" key="3">
    <source>
        <dbReference type="ARBA" id="ARBA00022691"/>
    </source>
</evidence>
<reference evidence="13 14" key="1">
    <citation type="submission" date="2017-03" db="EMBL/GenBank/DDBJ databases">
        <title>Genome of the blue death feigning beetle - Asbolus verrucosus.</title>
        <authorList>
            <person name="Rider S.D."/>
        </authorList>
    </citation>
    <scope>NUCLEOTIDE SEQUENCE [LARGE SCALE GENOMIC DNA]</scope>
    <source>
        <strain evidence="13">Butters</strain>
        <tissue evidence="13">Head and leg muscle</tissue>
    </source>
</reference>
<evidence type="ECO:0000256" key="8">
    <source>
        <dbReference type="ARBA" id="ARBA00093635"/>
    </source>
</evidence>
<organism evidence="13 14">
    <name type="scientific">Asbolus verrucosus</name>
    <name type="common">Desert ironclad beetle</name>
    <dbReference type="NCBI Taxonomy" id="1661398"/>
    <lineage>
        <taxon>Eukaryota</taxon>
        <taxon>Metazoa</taxon>
        <taxon>Ecdysozoa</taxon>
        <taxon>Arthropoda</taxon>
        <taxon>Hexapoda</taxon>
        <taxon>Insecta</taxon>
        <taxon>Pterygota</taxon>
        <taxon>Neoptera</taxon>
        <taxon>Endopterygota</taxon>
        <taxon>Coleoptera</taxon>
        <taxon>Polyphaga</taxon>
        <taxon>Cucujiformia</taxon>
        <taxon>Tenebrionidae</taxon>
        <taxon>Pimeliinae</taxon>
        <taxon>Asbolus</taxon>
    </lineage>
</organism>
<evidence type="ECO:0000259" key="12">
    <source>
        <dbReference type="PROSITE" id="PS50865"/>
    </source>
</evidence>
<dbReference type="GO" id="GO:0008170">
    <property type="term" value="F:N-methyltransferase activity"/>
    <property type="evidence" value="ECO:0007669"/>
    <property type="project" value="UniProtKB-ARBA"/>
</dbReference>
<comment type="caution">
    <text evidence="13">The sequence shown here is derived from an EMBL/GenBank/DDBJ whole genome shotgun (WGS) entry which is preliminary data.</text>
</comment>
<evidence type="ECO:0000256" key="9">
    <source>
        <dbReference type="ARBA" id="ARBA00093680"/>
    </source>
</evidence>
<keyword evidence="1" id="KW-0489">Methyltransferase</keyword>
<protein>
    <recommendedName>
        <fullName evidence="8">Protein-lysine N-methyltransferase SMYD4</fullName>
    </recommendedName>
    <alternativeName>
        <fullName evidence="9">SET and MYND domain-containing protein 4</fullName>
    </alternativeName>
</protein>
<evidence type="ECO:0000256" key="6">
    <source>
        <dbReference type="ARBA" id="ARBA00022833"/>
    </source>
</evidence>
<evidence type="ECO:0000256" key="2">
    <source>
        <dbReference type="ARBA" id="ARBA00022679"/>
    </source>
</evidence>
<dbReference type="InterPro" id="IPR044421">
    <property type="entry name" value="SMYD4_SET"/>
</dbReference>
<comment type="function">
    <text evidence="7">Protein-lysine N-methyltransferase. Monomethylates PRMT5, modulating its transcriptional activity. May also act as a histone methyltransferase. Plays a critical role in cardiac development. Acts as a key epigenetic regulator of gene expression during cardiac development via its dual activities as a methyltransferase and negative regulator of HDAC1.</text>
</comment>
<gene>
    <name evidence="13" type="ORF">BDFB_006441</name>
</gene>
<dbReference type="SUPFAM" id="SSF82199">
    <property type="entry name" value="SET domain"/>
    <property type="match status" value="3"/>
</dbReference>
<evidence type="ECO:0000313" key="14">
    <source>
        <dbReference type="Proteomes" id="UP000292052"/>
    </source>
</evidence>
<dbReference type="Gene3D" id="1.10.220.160">
    <property type="match status" value="3"/>
</dbReference>
<sequence>MAKYKIDDVYMRLFHSVAATEPDFEPSSYMARTILQPTNRDKINFVYKDMEKHNLLPAAVEDAKSDALAQRHRENGHREYSLGRYFAALKSCNCSLALAQSEHLLVLAYADRSACLYRLGMYRQCVMDIDRVMQYNCPTELREKLIIRRNLARNLEKNMESYYEEVPNIRDSQKSPTIQCASSSVRIESNVELGTHIVATRDIEIGEVISVEEPFAAVVSNDRLLHCHECLELCYNMIPCENCTRAFFCSDYCKAKAHAYHVYECPILLSLESFGMNSNLIALKVALLAKKDYSFLHSFRFDKNDYYRSDSYKEIYCLKIPVRQGGIDDVFKKTVMGAVLWHLLKTNTNFCENQTIEDFCKELLLHQLEATSMNATKISEYSRNSICYGRNYFADGLYSFFSLFKHSCCNNVVRTFYGPTMVLRAINTIRRGEHCSINYGCHYATSEKSTRQTVLSKHYNLRCACVACKQDWKPDMVNFTITPEFMVLQAKLTNVDVDFAKRILRWLYAQLKLCERFEPRGRALTWKVLILQCLETLGLTMTDNKVSDIPILLFQRLAAADGAFKPSNYMRSFAALVSDLERVKFVYGDMKKFNAFPQTARDSKNDNTAAYHRERGNRHFCKGKYKRALEEYTRSVATAESQSAVALAYANRSACLSRLNMYSDCIIDIKRALANDYPPELKQKLIARREEAEMLQKSVSHHEEVPRISQQNPKIQCAGDSVSIAVSKEFGRHVVATRDINIGEEISVEKAFACVVTSDQLIHCHACAELCYNLIPCENCTQALFCSEDCKAKARDAYHKYECPLLLSVIKFGMLNSSLIALRVALLAREDYNNLEKFRFDIDDYRSDRYNEIHGLCTPRGRLSNHDSFYRAVMVSVLHNLLQTETSFFKDGATEDGFKEVMMHQLQLTLSNGVNIFEYAQDNNRYDRTHFGGGVYAFFSLFNHSCCPNVEGSFYGSTVVLRAINTIKKGQQFRQAMLKENFFFDCRCRACEEDWEPELVDFRVGDMEIFDVEKRLIAADVDFAKQILPRLIAELERCEQDEPEGKALTLKKMIGCCLITLGNRRKTRFASLETNLDRMNFIYADMEKRNLFPKLGTDSKDDSAAVKHRENGNKHFASGNHLRAMEDYTRSAAAAKSDTILALAYANRSTAFASNYSGERRMRLISRRNQAEKLVKPAESYHEEIPKIPDSQKNSLIQSASSCVRIESDEEFGRHVVATRTIEIGEVVSVERAFACVVRSDELVHCHNCLQLCYNLVPCESCTQALYCGEGCRDEARDSYHEYECPVLLAIAELEIKWILIALKVALLARGDYGRLNTFRFNKNEYYRSDRYKEIHNLTAPVRKVFDPRFFYKTVSAVVVFNLLKTKTNLFESVDMEDSFKEVFLFQLEVAAVNGLNIYEYVPASDSVCYEGSDFAGGIYSFSSLFNHSCCRNLHRISYGSTLVIRAINTIQKGQQCFINYGAHYDIAGKSSRQLTLATKFSFVCKCRACEEDWESHFMDFSQALGIPMCSLESINIQKSMSTADVNFAKKFLPRCISLLKKNERSEPWGKALTLKRMVFCCYETLGNKRRL</sequence>
<keyword evidence="2" id="KW-0808">Transferase</keyword>
<dbReference type="GO" id="GO:0032259">
    <property type="term" value="P:methylation"/>
    <property type="evidence" value="ECO:0007669"/>
    <property type="project" value="UniProtKB-KW"/>
</dbReference>
<dbReference type="PROSITE" id="PS50865">
    <property type="entry name" value="ZF_MYND_2"/>
    <property type="match status" value="1"/>
</dbReference>
<dbReference type="Proteomes" id="UP000292052">
    <property type="component" value="Unassembled WGS sequence"/>
</dbReference>
<dbReference type="GO" id="GO:0008757">
    <property type="term" value="F:S-adenosylmethionine-dependent methyltransferase activity"/>
    <property type="evidence" value="ECO:0007669"/>
    <property type="project" value="UniProtKB-ARBA"/>
</dbReference>
<dbReference type="PROSITE" id="PS50280">
    <property type="entry name" value="SET"/>
    <property type="match status" value="3"/>
</dbReference>
<dbReference type="PANTHER" id="PTHR46165">
    <property type="entry name" value="SET AND MYND DOMAIN-CONTAINING PROTEIN 4"/>
    <property type="match status" value="1"/>
</dbReference>
<keyword evidence="3" id="KW-0949">S-adenosyl-L-methionine</keyword>
<feature type="domain" description="MYND-type" evidence="12">
    <location>
        <begin position="764"/>
        <end position="803"/>
    </location>
</feature>
<dbReference type="InterPro" id="IPR052097">
    <property type="entry name" value="SET-MYND_domain_protein"/>
</dbReference>
<evidence type="ECO:0000256" key="1">
    <source>
        <dbReference type="ARBA" id="ARBA00022603"/>
    </source>
</evidence>
<keyword evidence="4" id="KW-0479">Metal-binding</keyword>
<dbReference type="Gene3D" id="1.25.40.10">
    <property type="entry name" value="Tetratricopeptide repeat domain"/>
    <property type="match status" value="3"/>
</dbReference>
<keyword evidence="6" id="KW-0862">Zinc</keyword>